<sequence length="198" mass="23347">MNLMHAAARFLTGERVYLRPINAEDAEWYYHQLEGSETRRLTGTQKMYTKEQIERYVLEKADDASAVLLLIALNENDKTIGDIAIQDIDRMNRNANIRIAVSEEHQQGKGYGREALLLMLEYGFGILNLHRIELEAYSYNERVLHVYERLGFTKEGVRREALYYDHEYHDIITMSLLEDEYRKKFRTKGQKRSNQSIH</sequence>
<dbReference type="EMBL" id="CP009288">
    <property type="protein sequence ID" value="AIQ10821.1"/>
    <property type="molecule type" value="Genomic_DNA"/>
</dbReference>
<dbReference type="STRING" id="44251.PDUR_01385"/>
<feature type="domain" description="N-acetyltransferase" evidence="1">
    <location>
        <begin position="16"/>
        <end position="175"/>
    </location>
</feature>
<dbReference type="InterPro" id="IPR016181">
    <property type="entry name" value="Acyl_CoA_acyltransferase"/>
</dbReference>
<dbReference type="KEGG" id="pdu:PDUR_01385"/>
<dbReference type="PANTHER" id="PTHR43415:SF3">
    <property type="entry name" value="GNAT-FAMILY ACETYLTRANSFERASE"/>
    <property type="match status" value="1"/>
</dbReference>
<dbReference type="Gene3D" id="3.40.630.30">
    <property type="match status" value="1"/>
</dbReference>
<dbReference type="GO" id="GO:0016747">
    <property type="term" value="F:acyltransferase activity, transferring groups other than amino-acyl groups"/>
    <property type="evidence" value="ECO:0007669"/>
    <property type="project" value="InterPro"/>
</dbReference>
<accession>A0A089HFV8</accession>
<reference evidence="2 3" key="1">
    <citation type="submission" date="2014-08" db="EMBL/GenBank/DDBJ databases">
        <title>Comparative genomics of the Paenibacillus odorifer group.</title>
        <authorList>
            <person name="den Bakker H.C."/>
            <person name="Tsai Y.-C."/>
            <person name="Martin N."/>
            <person name="Korlach J."/>
            <person name="Wiedmann M."/>
        </authorList>
    </citation>
    <scope>NUCLEOTIDE SEQUENCE [LARGE SCALE GENOMIC DNA]</scope>
    <source>
        <strain evidence="2 3">DSM 1735</strain>
    </source>
</reference>
<dbReference type="PROSITE" id="PS51186">
    <property type="entry name" value="GNAT"/>
    <property type="match status" value="1"/>
</dbReference>
<evidence type="ECO:0000313" key="2">
    <source>
        <dbReference type="EMBL" id="AIQ10821.1"/>
    </source>
</evidence>
<organism evidence="2 3">
    <name type="scientific">Paenibacillus durus</name>
    <name type="common">Paenibacillus azotofixans</name>
    <dbReference type="NCBI Taxonomy" id="44251"/>
    <lineage>
        <taxon>Bacteria</taxon>
        <taxon>Bacillati</taxon>
        <taxon>Bacillota</taxon>
        <taxon>Bacilli</taxon>
        <taxon>Bacillales</taxon>
        <taxon>Paenibacillaceae</taxon>
        <taxon>Paenibacillus</taxon>
    </lineage>
</organism>
<dbReference type="Proteomes" id="UP000029409">
    <property type="component" value="Chromosome"/>
</dbReference>
<dbReference type="eggNOG" id="COG1670">
    <property type="taxonomic scope" value="Bacteria"/>
</dbReference>
<proteinExistence type="predicted"/>
<dbReference type="InterPro" id="IPR000182">
    <property type="entry name" value="GNAT_dom"/>
</dbReference>
<keyword evidence="2" id="KW-0808">Transferase</keyword>
<gene>
    <name evidence="2" type="ORF">PDUR_01385</name>
</gene>
<dbReference type="OrthoDB" id="9795206at2"/>
<name>A0A089HFV8_PAEDU</name>
<dbReference type="Pfam" id="PF13302">
    <property type="entry name" value="Acetyltransf_3"/>
    <property type="match status" value="1"/>
</dbReference>
<keyword evidence="3" id="KW-1185">Reference proteome</keyword>
<protein>
    <submittedName>
        <fullName evidence="2">Acetyltransferase</fullName>
    </submittedName>
</protein>
<dbReference type="PANTHER" id="PTHR43415">
    <property type="entry name" value="SPERMIDINE N(1)-ACETYLTRANSFERASE"/>
    <property type="match status" value="1"/>
</dbReference>
<dbReference type="AlphaFoldDB" id="A0A089HFV8"/>
<dbReference type="SUPFAM" id="SSF55729">
    <property type="entry name" value="Acyl-CoA N-acyltransferases (Nat)"/>
    <property type="match status" value="1"/>
</dbReference>
<evidence type="ECO:0000259" key="1">
    <source>
        <dbReference type="PROSITE" id="PS51186"/>
    </source>
</evidence>
<evidence type="ECO:0000313" key="3">
    <source>
        <dbReference type="Proteomes" id="UP000029409"/>
    </source>
</evidence>